<keyword evidence="4" id="KW-1185">Reference proteome</keyword>
<keyword evidence="2" id="KW-0472">Membrane</keyword>
<feature type="region of interest" description="Disordered" evidence="1">
    <location>
        <begin position="1"/>
        <end position="25"/>
    </location>
</feature>
<keyword evidence="2" id="KW-0812">Transmembrane</keyword>
<evidence type="ECO:0000313" key="3">
    <source>
        <dbReference type="EnsemblPlants" id="AET5Gv20130300.11"/>
    </source>
</evidence>
<reference evidence="4" key="1">
    <citation type="journal article" date="2014" name="Science">
        <title>Ancient hybridizations among the ancestral genomes of bread wheat.</title>
        <authorList>
            <consortium name="International Wheat Genome Sequencing Consortium,"/>
            <person name="Marcussen T."/>
            <person name="Sandve S.R."/>
            <person name="Heier L."/>
            <person name="Spannagl M."/>
            <person name="Pfeifer M."/>
            <person name="Jakobsen K.S."/>
            <person name="Wulff B.B."/>
            <person name="Steuernagel B."/>
            <person name="Mayer K.F."/>
            <person name="Olsen O.A."/>
        </authorList>
    </citation>
    <scope>NUCLEOTIDE SEQUENCE [LARGE SCALE GENOMIC DNA]</scope>
    <source>
        <strain evidence="4">cv. AL8/78</strain>
    </source>
</reference>
<protein>
    <submittedName>
        <fullName evidence="3">Uncharacterized protein</fullName>
    </submittedName>
</protein>
<proteinExistence type="predicted"/>
<feature type="transmembrane region" description="Helical" evidence="2">
    <location>
        <begin position="36"/>
        <end position="58"/>
    </location>
</feature>
<dbReference type="AlphaFoldDB" id="A0A453JN53"/>
<reference evidence="3" key="5">
    <citation type="journal article" date="2021" name="G3 (Bethesda)">
        <title>Aegilops tauschii genome assembly Aet v5.0 features greater sequence contiguity and improved annotation.</title>
        <authorList>
            <person name="Wang L."/>
            <person name="Zhu T."/>
            <person name="Rodriguez J.C."/>
            <person name="Deal K.R."/>
            <person name="Dubcovsky J."/>
            <person name="McGuire P.E."/>
            <person name="Lux T."/>
            <person name="Spannagl M."/>
            <person name="Mayer K.F.X."/>
            <person name="Baldrich P."/>
            <person name="Meyers B.C."/>
            <person name="Huo N."/>
            <person name="Gu Y.Q."/>
            <person name="Zhou H."/>
            <person name="Devos K.M."/>
            <person name="Bennetzen J.L."/>
            <person name="Unver T."/>
            <person name="Budak H."/>
            <person name="Gulick P.J."/>
            <person name="Galiba G."/>
            <person name="Kalapos B."/>
            <person name="Nelson D.R."/>
            <person name="Li P."/>
            <person name="You F.M."/>
            <person name="Luo M.C."/>
            <person name="Dvorak J."/>
        </authorList>
    </citation>
    <scope>NUCLEOTIDE SEQUENCE [LARGE SCALE GENOMIC DNA]</scope>
    <source>
        <strain evidence="3">cv. AL8/78</strain>
    </source>
</reference>
<organism evidence="3 4">
    <name type="scientific">Aegilops tauschii subsp. strangulata</name>
    <name type="common">Goatgrass</name>
    <dbReference type="NCBI Taxonomy" id="200361"/>
    <lineage>
        <taxon>Eukaryota</taxon>
        <taxon>Viridiplantae</taxon>
        <taxon>Streptophyta</taxon>
        <taxon>Embryophyta</taxon>
        <taxon>Tracheophyta</taxon>
        <taxon>Spermatophyta</taxon>
        <taxon>Magnoliopsida</taxon>
        <taxon>Liliopsida</taxon>
        <taxon>Poales</taxon>
        <taxon>Poaceae</taxon>
        <taxon>BOP clade</taxon>
        <taxon>Pooideae</taxon>
        <taxon>Triticodae</taxon>
        <taxon>Triticeae</taxon>
        <taxon>Triticinae</taxon>
        <taxon>Aegilops</taxon>
    </lineage>
</organism>
<evidence type="ECO:0000256" key="1">
    <source>
        <dbReference type="SAM" id="MobiDB-lite"/>
    </source>
</evidence>
<name>A0A453JN53_AEGTS</name>
<keyword evidence="2" id="KW-1133">Transmembrane helix</keyword>
<evidence type="ECO:0000313" key="4">
    <source>
        <dbReference type="Proteomes" id="UP000015105"/>
    </source>
</evidence>
<reference evidence="4" key="2">
    <citation type="journal article" date="2017" name="Nat. Plants">
        <title>The Aegilops tauschii genome reveals multiple impacts of transposons.</title>
        <authorList>
            <person name="Zhao G."/>
            <person name="Zou C."/>
            <person name="Li K."/>
            <person name="Wang K."/>
            <person name="Li T."/>
            <person name="Gao L."/>
            <person name="Zhang X."/>
            <person name="Wang H."/>
            <person name="Yang Z."/>
            <person name="Liu X."/>
            <person name="Jiang W."/>
            <person name="Mao L."/>
            <person name="Kong X."/>
            <person name="Jiao Y."/>
            <person name="Jia J."/>
        </authorList>
    </citation>
    <scope>NUCLEOTIDE SEQUENCE [LARGE SCALE GENOMIC DNA]</scope>
    <source>
        <strain evidence="4">cv. AL8/78</strain>
    </source>
</reference>
<reference evidence="3" key="3">
    <citation type="journal article" date="2017" name="Nature">
        <title>Genome sequence of the progenitor of the wheat D genome Aegilops tauschii.</title>
        <authorList>
            <person name="Luo M.C."/>
            <person name="Gu Y.Q."/>
            <person name="Puiu D."/>
            <person name="Wang H."/>
            <person name="Twardziok S.O."/>
            <person name="Deal K.R."/>
            <person name="Huo N."/>
            <person name="Zhu T."/>
            <person name="Wang L."/>
            <person name="Wang Y."/>
            <person name="McGuire P.E."/>
            <person name="Liu S."/>
            <person name="Long H."/>
            <person name="Ramasamy R.K."/>
            <person name="Rodriguez J.C."/>
            <person name="Van S.L."/>
            <person name="Yuan L."/>
            <person name="Wang Z."/>
            <person name="Xia Z."/>
            <person name="Xiao L."/>
            <person name="Anderson O.D."/>
            <person name="Ouyang S."/>
            <person name="Liang Y."/>
            <person name="Zimin A.V."/>
            <person name="Pertea G."/>
            <person name="Qi P."/>
            <person name="Bennetzen J.L."/>
            <person name="Dai X."/>
            <person name="Dawson M.W."/>
            <person name="Muller H.G."/>
            <person name="Kugler K."/>
            <person name="Rivarola-Duarte L."/>
            <person name="Spannagl M."/>
            <person name="Mayer K.F.X."/>
            <person name="Lu F.H."/>
            <person name="Bevan M.W."/>
            <person name="Leroy P."/>
            <person name="Li P."/>
            <person name="You F.M."/>
            <person name="Sun Q."/>
            <person name="Liu Z."/>
            <person name="Lyons E."/>
            <person name="Wicker T."/>
            <person name="Salzberg S.L."/>
            <person name="Devos K.M."/>
            <person name="Dvorak J."/>
        </authorList>
    </citation>
    <scope>NUCLEOTIDE SEQUENCE [LARGE SCALE GENOMIC DNA]</scope>
    <source>
        <strain evidence="3">cv. AL8/78</strain>
    </source>
</reference>
<sequence length="61" mass="7124">MVHTTPKVARHRGENHPHPRVEREPRFGGDRIARRSFNLCFACLATLLALCFLPNYWYLTS</sequence>
<dbReference type="EnsemblPlants" id="AET5Gv20130300.11">
    <property type="protein sequence ID" value="AET5Gv20130300.11"/>
    <property type="gene ID" value="AET5Gv20130300"/>
</dbReference>
<dbReference type="Gramene" id="AET5Gv20130300.11">
    <property type="protein sequence ID" value="AET5Gv20130300.11"/>
    <property type="gene ID" value="AET5Gv20130300"/>
</dbReference>
<reference evidence="3" key="4">
    <citation type="submission" date="2019-03" db="UniProtKB">
        <authorList>
            <consortium name="EnsemblPlants"/>
        </authorList>
    </citation>
    <scope>IDENTIFICATION</scope>
</reference>
<evidence type="ECO:0000256" key="2">
    <source>
        <dbReference type="SAM" id="Phobius"/>
    </source>
</evidence>
<feature type="compositionally biased region" description="Basic and acidic residues" evidence="1">
    <location>
        <begin position="11"/>
        <end position="25"/>
    </location>
</feature>
<accession>A0A453JN53</accession>
<dbReference type="Proteomes" id="UP000015105">
    <property type="component" value="Chromosome 5D"/>
</dbReference>